<keyword evidence="6 17" id="KW-0274">FAD</keyword>
<dbReference type="GO" id="GO:0033540">
    <property type="term" value="P:fatty acid beta-oxidation using acyl-CoA oxidase"/>
    <property type="evidence" value="ECO:0007669"/>
    <property type="project" value="InterPro"/>
</dbReference>
<dbReference type="InterPro" id="IPR046373">
    <property type="entry name" value="Acyl-CoA_Oxase/DH_mid-dom_sf"/>
</dbReference>
<dbReference type="SUPFAM" id="SSF56645">
    <property type="entry name" value="Acyl-CoA dehydrogenase NM domain-like"/>
    <property type="match status" value="1"/>
</dbReference>
<dbReference type="FunFam" id="2.40.110.10:FF:000005">
    <property type="entry name" value="Acyl-coenzyme A oxidase"/>
    <property type="match status" value="1"/>
</dbReference>
<dbReference type="Pfam" id="PF02770">
    <property type="entry name" value="Acyl-CoA_dh_M"/>
    <property type="match status" value="1"/>
</dbReference>
<dbReference type="GO" id="GO:0005777">
    <property type="term" value="C:peroxisome"/>
    <property type="evidence" value="ECO:0007669"/>
    <property type="project" value="UniProtKB-SubCell"/>
</dbReference>
<reference evidence="24" key="2">
    <citation type="submission" date="2025-09" db="UniProtKB">
        <authorList>
            <consortium name="Ensembl"/>
        </authorList>
    </citation>
    <scope>IDENTIFICATION</scope>
</reference>
<keyword evidence="7" id="KW-0276">Fatty acid metabolism</keyword>
<proteinExistence type="inferred from homology"/>
<feature type="binding site" evidence="19">
    <location>
        <position position="166"/>
    </location>
    <ligand>
        <name>FAD</name>
        <dbReference type="ChEBI" id="CHEBI:57692"/>
    </ligand>
</feature>
<organism evidence="24 25">
    <name type="scientific">Anser brachyrhynchus</name>
    <name type="common">Pink-footed goose</name>
    <dbReference type="NCBI Taxonomy" id="132585"/>
    <lineage>
        <taxon>Eukaryota</taxon>
        <taxon>Metazoa</taxon>
        <taxon>Chordata</taxon>
        <taxon>Craniata</taxon>
        <taxon>Vertebrata</taxon>
        <taxon>Euteleostomi</taxon>
        <taxon>Archelosauria</taxon>
        <taxon>Archosauria</taxon>
        <taxon>Dinosauria</taxon>
        <taxon>Saurischia</taxon>
        <taxon>Theropoda</taxon>
        <taxon>Coelurosauria</taxon>
        <taxon>Aves</taxon>
        <taxon>Neognathae</taxon>
        <taxon>Galloanserae</taxon>
        <taxon>Anseriformes</taxon>
        <taxon>Anatidae</taxon>
        <taxon>Anserinae</taxon>
        <taxon>Anser</taxon>
    </lineage>
</organism>
<dbReference type="InterPro" id="IPR036250">
    <property type="entry name" value="AcylCo_DH-like_C"/>
</dbReference>
<evidence type="ECO:0000256" key="17">
    <source>
        <dbReference type="PIRNR" id="PIRNR000168"/>
    </source>
</evidence>
<evidence type="ECO:0000256" key="13">
    <source>
        <dbReference type="ARBA" id="ARBA00036893"/>
    </source>
</evidence>
<evidence type="ECO:0000256" key="12">
    <source>
        <dbReference type="ARBA" id="ARBA00036704"/>
    </source>
</evidence>
<evidence type="ECO:0000256" key="6">
    <source>
        <dbReference type="ARBA" id="ARBA00022827"/>
    </source>
</evidence>
<dbReference type="CDD" id="cd01150">
    <property type="entry name" value="AXO"/>
    <property type="match status" value="1"/>
</dbReference>
<comment type="catalytic activity">
    <reaction evidence="14">
        <text>tetracosanoyl-CoA + O2 = (2E)-tetracosenoyl-CoA + H2O2</text>
        <dbReference type="Rhea" id="RHEA:40319"/>
        <dbReference type="ChEBI" id="CHEBI:15379"/>
        <dbReference type="ChEBI" id="CHEBI:16240"/>
        <dbReference type="ChEBI" id="CHEBI:65052"/>
        <dbReference type="ChEBI" id="CHEBI:74693"/>
    </reaction>
    <physiologicalReaction direction="left-to-right" evidence="14">
        <dbReference type="Rhea" id="RHEA:40320"/>
    </physiologicalReaction>
</comment>
<dbReference type="FunFam" id="1.20.140.10:FF:000010">
    <property type="entry name" value="Acyl-coenzyme A oxidase"/>
    <property type="match status" value="1"/>
</dbReference>
<evidence type="ECO:0000256" key="4">
    <source>
        <dbReference type="ARBA" id="ARBA00006288"/>
    </source>
</evidence>
<dbReference type="InterPro" id="IPR002655">
    <property type="entry name" value="Acyl-CoA_oxidase_C"/>
</dbReference>
<evidence type="ECO:0000256" key="14">
    <source>
        <dbReference type="ARBA" id="ARBA00048405"/>
    </source>
</evidence>
<evidence type="ECO:0000256" key="18">
    <source>
        <dbReference type="PIRSR" id="PIRSR000168-1"/>
    </source>
</evidence>
<dbReference type="InterPro" id="IPR006091">
    <property type="entry name" value="Acyl-CoA_Oxase/DH_mid-dom"/>
</dbReference>
<accession>A0A8B9BF56</accession>
<keyword evidence="20" id="KW-0812">Transmembrane</keyword>
<dbReference type="GeneTree" id="ENSGT00940000159423"/>
<comment type="function">
    <text evidence="16">Oxidizes the CoA-esters of 2-methyl-branched fatty acids.</text>
</comment>
<dbReference type="InterPro" id="IPR012258">
    <property type="entry name" value="Acyl-CoA_oxidase"/>
</dbReference>
<dbReference type="InterPro" id="IPR009100">
    <property type="entry name" value="AcylCoA_DH/oxidase_NM_dom_sf"/>
</dbReference>
<comment type="pathway">
    <text evidence="3">Lipid metabolism; peroxisomal fatty acid beta-oxidation.</text>
</comment>
<evidence type="ECO:0000256" key="8">
    <source>
        <dbReference type="ARBA" id="ARBA00023002"/>
    </source>
</evidence>
<evidence type="ECO:0000256" key="11">
    <source>
        <dbReference type="ARBA" id="ARBA00036397"/>
    </source>
</evidence>
<sequence>MASTVNLKEADGNQSSWNTLLPDFPKGPLCKYRKKASFNWKEMAVFLDGEDIIQLKNRIFSALENDPVFAHHPGEDLSREKYQELTFLRCKRLFEYDFLTQQEIIENPLKIFNMVICIGMYDWSPCLQYFLHCGVFAGTILSASMRFADLLKKVFNMEIFGCFALTELSHGTNTKGIRTTATFDRSTQEFVINTPDFEAAKFWVGNMGKHATHAVVYAQLYTPDGQCQGLHSFIVQIRDTKTLLPMPGVMVGDIGKKLGQNGLDNGFAMFHNVRIPKENILNIAGDVTAEGKYSSSFKDVKERFSASLGSLSIGRILITAVSATNLKLALSIAIRFSATRRQFGPTDEEEIPVLEYQTQQWRLLPYLAAAYVLDYFSKSLFENFVEFFAGLLTKQRSQRQADLGREIHALCAASKPLSSWTAQQAAQECREACGGHGYLAMNRLGEIRNDNDPNCTYEGDNNVLLQQTSNYLMSWMNCIRDKVPFESPLGTINFLQDYHHILGWKFTAISVEDCMDSSVPLAAYKWLVCYLLRESDLKLRKEKQSGQSDFEAKNNCQVYYCRSLAIAFIEQTVLQRYHDYTHDPNVPSALQTVLKNLSALYGLWSLSKHLAVLYQGGYVSGEQAGRFIQNAILELCYRLKDDAVALVDVFAPPDFILNSPIGKASGERCHQTYKQDAGCGCTMDLALLGHGSSLIFFIFFFLAYLRSCISFQSLSKPKILAYWPALLSRAKLWDNYYVEIGVTIQQFGLVWRDPAENH</sequence>
<evidence type="ECO:0000259" key="22">
    <source>
        <dbReference type="Pfam" id="PF02770"/>
    </source>
</evidence>
<dbReference type="InterPro" id="IPR034171">
    <property type="entry name" value="ACO"/>
</dbReference>
<gene>
    <name evidence="24" type="primary">ACOX3</name>
</gene>
<keyword evidence="9" id="KW-0443">Lipid metabolism</keyword>
<dbReference type="PIRSF" id="PIRSF000168">
    <property type="entry name" value="Acyl-CoA_oxidase"/>
    <property type="match status" value="1"/>
</dbReference>
<evidence type="ECO:0000313" key="25">
    <source>
        <dbReference type="Proteomes" id="UP000694426"/>
    </source>
</evidence>
<comment type="catalytic activity">
    <reaction evidence="12">
        <text>hexadecanedioyl-CoA + O2 = (2E)-hexadecenedioyl-CoA + H2O2</text>
        <dbReference type="Rhea" id="RHEA:40275"/>
        <dbReference type="ChEBI" id="CHEBI:15379"/>
        <dbReference type="ChEBI" id="CHEBI:16240"/>
        <dbReference type="ChEBI" id="CHEBI:77075"/>
        <dbReference type="ChEBI" id="CHEBI:77085"/>
    </reaction>
    <physiologicalReaction direction="left-to-right" evidence="12">
        <dbReference type="Rhea" id="RHEA:40276"/>
    </physiologicalReaction>
</comment>
<reference evidence="24" key="1">
    <citation type="submission" date="2025-08" db="UniProtKB">
        <authorList>
            <consortium name="Ensembl"/>
        </authorList>
    </citation>
    <scope>IDENTIFICATION</scope>
</reference>
<comment type="similarity">
    <text evidence="4 17">Belongs to the acyl-CoA oxidase family.</text>
</comment>
<keyword evidence="5 17" id="KW-0285">Flavoprotein</keyword>
<dbReference type="GO" id="GO:0005504">
    <property type="term" value="F:fatty acid binding"/>
    <property type="evidence" value="ECO:0007669"/>
    <property type="project" value="InterPro"/>
</dbReference>
<keyword evidence="25" id="KW-1185">Reference proteome</keyword>
<dbReference type="Gene3D" id="1.20.140.10">
    <property type="entry name" value="Butyryl-CoA Dehydrogenase, subunit A, domain 3"/>
    <property type="match status" value="2"/>
</dbReference>
<dbReference type="InterPro" id="IPR055060">
    <property type="entry name" value="ACOX_C_alpha1"/>
</dbReference>
<protein>
    <recommendedName>
        <fullName evidence="17">Acyl-coenzyme A oxidase</fullName>
    </recommendedName>
</protein>
<feature type="binding site" evidence="19">
    <location>
        <position position="205"/>
    </location>
    <ligand>
        <name>FAD</name>
        <dbReference type="ChEBI" id="CHEBI:57692"/>
    </ligand>
</feature>
<evidence type="ECO:0000256" key="20">
    <source>
        <dbReference type="SAM" id="Phobius"/>
    </source>
</evidence>
<evidence type="ECO:0000256" key="10">
    <source>
        <dbReference type="ARBA" id="ARBA00023140"/>
    </source>
</evidence>
<dbReference type="PANTHER" id="PTHR10909">
    <property type="entry name" value="ELECTRON TRANSPORT OXIDOREDUCTASE"/>
    <property type="match status" value="1"/>
</dbReference>
<dbReference type="AlphaFoldDB" id="A0A8B9BF56"/>
<comment type="catalytic activity">
    <reaction evidence="15">
        <text>(2S)-pristanoyl-CoA + O2 = (2E)-pristenoyl-CoA + H2O2</text>
        <dbReference type="Rhea" id="RHEA:40459"/>
        <dbReference type="ChEBI" id="CHEBI:15379"/>
        <dbReference type="ChEBI" id="CHEBI:16240"/>
        <dbReference type="ChEBI" id="CHEBI:77099"/>
        <dbReference type="ChEBI" id="CHEBI:77293"/>
    </reaction>
    <physiologicalReaction direction="left-to-right" evidence="15">
        <dbReference type="Rhea" id="RHEA:40460"/>
    </physiologicalReaction>
</comment>
<dbReference type="Proteomes" id="UP000694426">
    <property type="component" value="Unplaced"/>
</dbReference>
<dbReference type="SUPFAM" id="SSF47203">
    <property type="entry name" value="Acyl-CoA dehydrogenase C-terminal domain-like"/>
    <property type="match status" value="2"/>
</dbReference>
<evidence type="ECO:0000256" key="2">
    <source>
        <dbReference type="ARBA" id="ARBA00004275"/>
    </source>
</evidence>
<dbReference type="PANTHER" id="PTHR10909:SF390">
    <property type="entry name" value="PEROXISOMAL ACYL-COENZYME A OXIDASE 3"/>
    <property type="match status" value="1"/>
</dbReference>
<dbReference type="Pfam" id="PF01756">
    <property type="entry name" value="ACOX"/>
    <property type="match status" value="1"/>
</dbReference>
<name>A0A8B9BF56_9AVES</name>
<keyword evidence="20" id="KW-1133">Transmembrane helix</keyword>
<feature type="domain" description="Acyl-CoA oxidase/dehydrogenase middle" evidence="22">
    <location>
        <begin position="162"/>
        <end position="273"/>
    </location>
</feature>
<dbReference type="GO" id="GO:0016402">
    <property type="term" value="F:pristanoyl-CoA oxidase activity"/>
    <property type="evidence" value="ECO:0007669"/>
    <property type="project" value="TreeGrafter"/>
</dbReference>
<evidence type="ECO:0000256" key="9">
    <source>
        <dbReference type="ARBA" id="ARBA00023098"/>
    </source>
</evidence>
<evidence type="ECO:0000256" key="5">
    <source>
        <dbReference type="ARBA" id="ARBA00022630"/>
    </source>
</evidence>
<comment type="subcellular location">
    <subcellularLocation>
        <location evidence="2">Peroxisome</location>
    </subcellularLocation>
</comment>
<evidence type="ECO:0000256" key="15">
    <source>
        <dbReference type="ARBA" id="ARBA00053000"/>
    </source>
</evidence>
<evidence type="ECO:0000256" key="7">
    <source>
        <dbReference type="ARBA" id="ARBA00022832"/>
    </source>
</evidence>
<dbReference type="FunFam" id="1.20.140.10:FF:000007">
    <property type="entry name" value="Acyl-coenzyme A oxidase"/>
    <property type="match status" value="1"/>
</dbReference>
<comment type="catalytic activity">
    <reaction evidence="11">
        <text>a 2,3-saturated acyl-CoA + O2 = a (2E)-enoyl-CoA + H2O2</text>
        <dbReference type="Rhea" id="RHEA:38959"/>
        <dbReference type="ChEBI" id="CHEBI:15379"/>
        <dbReference type="ChEBI" id="CHEBI:16240"/>
        <dbReference type="ChEBI" id="CHEBI:58856"/>
        <dbReference type="ChEBI" id="CHEBI:65111"/>
        <dbReference type="EC" id="1.3.3.6"/>
    </reaction>
    <physiologicalReaction direction="left-to-right" evidence="11">
        <dbReference type="Rhea" id="RHEA:38960"/>
    </physiologicalReaction>
</comment>
<evidence type="ECO:0000259" key="23">
    <source>
        <dbReference type="Pfam" id="PF22924"/>
    </source>
</evidence>
<comment type="catalytic activity">
    <reaction evidence="13">
        <text>hexadecanoyl-CoA + O2 = (2E)-hexadecenoyl-CoA + H2O2</text>
        <dbReference type="Rhea" id="RHEA:40167"/>
        <dbReference type="ChEBI" id="CHEBI:15379"/>
        <dbReference type="ChEBI" id="CHEBI:16240"/>
        <dbReference type="ChEBI" id="CHEBI:57379"/>
        <dbReference type="ChEBI" id="CHEBI:61526"/>
    </reaction>
    <physiologicalReaction direction="left-to-right" evidence="13">
        <dbReference type="Rhea" id="RHEA:40168"/>
    </physiologicalReaction>
</comment>
<evidence type="ECO:0000313" key="24">
    <source>
        <dbReference type="Ensembl" id="ENSABRP00000003296.1"/>
    </source>
</evidence>
<evidence type="ECO:0000256" key="19">
    <source>
        <dbReference type="PIRSR" id="PIRSR000168-2"/>
    </source>
</evidence>
<comment type="cofactor">
    <cofactor evidence="1">
        <name>FAD</name>
        <dbReference type="ChEBI" id="CHEBI:57692"/>
    </cofactor>
</comment>
<feature type="transmembrane region" description="Helical" evidence="20">
    <location>
        <begin position="685"/>
        <end position="705"/>
    </location>
</feature>
<evidence type="ECO:0000256" key="1">
    <source>
        <dbReference type="ARBA" id="ARBA00001974"/>
    </source>
</evidence>
<keyword evidence="10" id="KW-0576">Peroxisome</keyword>
<evidence type="ECO:0000259" key="21">
    <source>
        <dbReference type="Pfam" id="PF01756"/>
    </source>
</evidence>
<dbReference type="Gene3D" id="2.40.110.10">
    <property type="entry name" value="Butyryl-CoA Dehydrogenase, subunit A, domain 2"/>
    <property type="match status" value="1"/>
</dbReference>
<dbReference type="Pfam" id="PF22924">
    <property type="entry name" value="ACOX_C_alpha1"/>
    <property type="match status" value="1"/>
</dbReference>
<dbReference type="Ensembl" id="ENSABRT00000004775.1">
    <property type="protein sequence ID" value="ENSABRP00000003296.1"/>
    <property type="gene ID" value="ENSABRG00000003051.1"/>
</dbReference>
<evidence type="ECO:0000256" key="3">
    <source>
        <dbReference type="ARBA" id="ARBA00004846"/>
    </source>
</evidence>
<evidence type="ECO:0000256" key="16">
    <source>
        <dbReference type="ARBA" id="ARBA00059159"/>
    </source>
</evidence>
<feature type="domain" description="Acyl-CoA oxidase C-terminal" evidence="21">
    <location>
        <begin position="518"/>
        <end position="667"/>
    </location>
</feature>
<feature type="domain" description="Acyl-CoA oxidase C-alpha1" evidence="23">
    <location>
        <begin position="309"/>
        <end position="473"/>
    </location>
</feature>
<feature type="active site" description="Proton acceptor" evidence="18">
    <location>
        <position position="458"/>
    </location>
</feature>
<keyword evidence="8" id="KW-0560">Oxidoreductase</keyword>
<dbReference type="GO" id="GO:0055088">
    <property type="term" value="P:lipid homeostasis"/>
    <property type="evidence" value="ECO:0007669"/>
    <property type="project" value="TreeGrafter"/>
</dbReference>
<keyword evidence="20" id="KW-0472">Membrane</keyword>
<dbReference type="GO" id="GO:0071949">
    <property type="term" value="F:FAD binding"/>
    <property type="evidence" value="ECO:0007669"/>
    <property type="project" value="InterPro"/>
</dbReference>